<dbReference type="Proteomes" id="UP000077266">
    <property type="component" value="Unassembled WGS sequence"/>
</dbReference>
<reference evidence="2 3" key="1">
    <citation type="journal article" date="2016" name="Mol. Biol. Evol.">
        <title>Comparative Genomics of Early-Diverging Mushroom-Forming Fungi Provides Insights into the Origins of Lignocellulose Decay Capabilities.</title>
        <authorList>
            <person name="Nagy L.G."/>
            <person name="Riley R."/>
            <person name="Tritt A."/>
            <person name="Adam C."/>
            <person name="Daum C."/>
            <person name="Floudas D."/>
            <person name="Sun H."/>
            <person name="Yadav J.S."/>
            <person name="Pangilinan J."/>
            <person name="Larsson K.H."/>
            <person name="Matsuura K."/>
            <person name="Barry K."/>
            <person name="Labutti K."/>
            <person name="Kuo R."/>
            <person name="Ohm R.A."/>
            <person name="Bhattacharya S.S."/>
            <person name="Shirouzu T."/>
            <person name="Yoshinaga Y."/>
            <person name="Martin F.M."/>
            <person name="Grigoriev I.V."/>
            <person name="Hibbett D.S."/>
        </authorList>
    </citation>
    <scope>NUCLEOTIDE SEQUENCE [LARGE SCALE GENOMIC DNA]</scope>
    <source>
        <strain evidence="2 3">HHB12029</strain>
    </source>
</reference>
<dbReference type="CDD" id="cd04301">
    <property type="entry name" value="NAT_SF"/>
    <property type="match status" value="1"/>
</dbReference>
<dbReference type="PANTHER" id="PTHR42791">
    <property type="entry name" value="GNAT FAMILY ACETYLTRANSFERASE"/>
    <property type="match status" value="1"/>
</dbReference>
<protein>
    <recommendedName>
        <fullName evidence="1">N-acetyltransferase domain-containing protein</fullName>
    </recommendedName>
</protein>
<organism evidence="2 3">
    <name type="scientific">Exidia glandulosa HHB12029</name>
    <dbReference type="NCBI Taxonomy" id="1314781"/>
    <lineage>
        <taxon>Eukaryota</taxon>
        <taxon>Fungi</taxon>
        <taxon>Dikarya</taxon>
        <taxon>Basidiomycota</taxon>
        <taxon>Agaricomycotina</taxon>
        <taxon>Agaricomycetes</taxon>
        <taxon>Auriculariales</taxon>
        <taxon>Exidiaceae</taxon>
        <taxon>Exidia</taxon>
    </lineage>
</organism>
<dbReference type="InterPro" id="IPR016181">
    <property type="entry name" value="Acyl_CoA_acyltransferase"/>
</dbReference>
<evidence type="ECO:0000259" key="1">
    <source>
        <dbReference type="PROSITE" id="PS51186"/>
    </source>
</evidence>
<dbReference type="GO" id="GO:0016747">
    <property type="term" value="F:acyltransferase activity, transferring groups other than amino-acyl groups"/>
    <property type="evidence" value="ECO:0007669"/>
    <property type="project" value="InterPro"/>
</dbReference>
<dbReference type="AlphaFoldDB" id="A0A165BDV9"/>
<sequence>MSSAAPPTDTDTVTVRAMRADEQHAFALVAVRAFATNRVLRWINSIRPPGIPSPPADAPSTPLASLPREARLLYYFMDGLLRTTQLTKGRVMVAVDAEDNIRAFALWNRPGAVIDSMGMIVRAKQYRAILGDAWHPFGGWGLSGLRRALHVQSSFVKSHKKQLKARGVRREECWTLELLGTDPEHEGKGYAARLIREGLAFLGDSTPCVVESNMPRPKAIYECCAVSNGQCGFCDDYESATALDGAINLDLMADRPSERAGRGVQRPSLSCLLP</sequence>
<dbReference type="SUPFAM" id="SSF55729">
    <property type="entry name" value="Acyl-CoA N-acyltransferases (Nat)"/>
    <property type="match status" value="1"/>
</dbReference>
<accession>A0A165BDV9</accession>
<keyword evidence="3" id="KW-1185">Reference proteome</keyword>
<gene>
    <name evidence="2" type="ORF">EXIGLDRAFT_422202</name>
</gene>
<evidence type="ECO:0000313" key="3">
    <source>
        <dbReference type="Proteomes" id="UP000077266"/>
    </source>
</evidence>
<dbReference type="PANTHER" id="PTHR42791:SF1">
    <property type="entry name" value="N-ACETYLTRANSFERASE DOMAIN-CONTAINING PROTEIN"/>
    <property type="match status" value="1"/>
</dbReference>
<dbReference type="OrthoDB" id="544277at2759"/>
<dbReference type="EMBL" id="KV426484">
    <property type="protein sequence ID" value="KZV80415.1"/>
    <property type="molecule type" value="Genomic_DNA"/>
</dbReference>
<name>A0A165BDV9_EXIGL</name>
<dbReference type="InterPro" id="IPR052523">
    <property type="entry name" value="Trichothecene_AcTrans"/>
</dbReference>
<dbReference type="STRING" id="1314781.A0A165BDV9"/>
<proteinExistence type="predicted"/>
<dbReference type="Gene3D" id="3.40.630.30">
    <property type="match status" value="1"/>
</dbReference>
<dbReference type="InParanoid" id="A0A165BDV9"/>
<evidence type="ECO:0000313" key="2">
    <source>
        <dbReference type="EMBL" id="KZV80415.1"/>
    </source>
</evidence>
<feature type="domain" description="N-acetyltransferase" evidence="1">
    <location>
        <begin position="112"/>
        <end position="254"/>
    </location>
</feature>
<dbReference type="PROSITE" id="PS51186">
    <property type="entry name" value="GNAT"/>
    <property type="match status" value="1"/>
</dbReference>
<dbReference type="InterPro" id="IPR000182">
    <property type="entry name" value="GNAT_dom"/>
</dbReference>